<dbReference type="EMBL" id="JAANER010000003">
    <property type="protein sequence ID" value="KAG9192582.1"/>
    <property type="molecule type" value="Genomic_DNA"/>
</dbReference>
<gene>
    <name evidence="2" type="ORF">G6011_11316</name>
</gene>
<feature type="compositionally biased region" description="Acidic residues" evidence="1">
    <location>
        <begin position="185"/>
        <end position="196"/>
    </location>
</feature>
<feature type="region of interest" description="Disordered" evidence="1">
    <location>
        <begin position="25"/>
        <end position="68"/>
    </location>
</feature>
<comment type="caution">
    <text evidence="2">The sequence shown here is derived from an EMBL/GenBank/DDBJ whole genome shotgun (WGS) entry which is preliminary data.</text>
</comment>
<reference evidence="2" key="1">
    <citation type="submission" date="2021-07" db="EMBL/GenBank/DDBJ databases">
        <title>Genome Resource of American Ginseng Black Spot Pathogen Alternaria panax.</title>
        <authorList>
            <person name="Qiu C."/>
            <person name="Wang W."/>
            <person name="Liu Z."/>
        </authorList>
    </citation>
    <scope>NUCLEOTIDE SEQUENCE</scope>
    <source>
        <strain evidence="2">BNCC115425</strain>
    </source>
</reference>
<organism evidence="2 3">
    <name type="scientific">Alternaria panax</name>
    <dbReference type="NCBI Taxonomy" id="48097"/>
    <lineage>
        <taxon>Eukaryota</taxon>
        <taxon>Fungi</taxon>
        <taxon>Dikarya</taxon>
        <taxon>Ascomycota</taxon>
        <taxon>Pezizomycotina</taxon>
        <taxon>Dothideomycetes</taxon>
        <taxon>Pleosporomycetidae</taxon>
        <taxon>Pleosporales</taxon>
        <taxon>Pleosporineae</taxon>
        <taxon>Pleosporaceae</taxon>
        <taxon>Alternaria</taxon>
        <taxon>Alternaria sect. Panax</taxon>
    </lineage>
</organism>
<evidence type="ECO:0000313" key="3">
    <source>
        <dbReference type="Proteomes" id="UP001199106"/>
    </source>
</evidence>
<dbReference type="AlphaFoldDB" id="A0AAD4ID69"/>
<proteinExistence type="predicted"/>
<feature type="region of interest" description="Disordered" evidence="1">
    <location>
        <begin position="150"/>
        <end position="230"/>
    </location>
</feature>
<protein>
    <submittedName>
        <fullName evidence="2">Uncharacterized protein</fullName>
    </submittedName>
</protein>
<name>A0AAD4ID69_9PLEO</name>
<sequence length="230" mass="24687">MNILYQLELAEAFVKAVKSMQKIQQQRERKEKSLFAAAQEQVQGGASQKVGDTKRTTSEFPSASVGEARQLHTGLSSSMAEIDIAVDDAGSGDGHAHSDLSATPDPEETDYGTPFDYDTEPESDADAMNSNAMQNADSVLPVPLTHIEEPTAVRRDPTANGAGTSPSSGLMLHTDLSFSMFSADIEGEDTGADAEEERGIDKHELDTPTKRKRSSSPDSGRNCKPPTEDI</sequence>
<keyword evidence="3" id="KW-1185">Reference proteome</keyword>
<evidence type="ECO:0000256" key="1">
    <source>
        <dbReference type="SAM" id="MobiDB-lite"/>
    </source>
</evidence>
<evidence type="ECO:0000313" key="2">
    <source>
        <dbReference type="EMBL" id="KAG9192582.1"/>
    </source>
</evidence>
<dbReference type="Proteomes" id="UP001199106">
    <property type="component" value="Unassembled WGS sequence"/>
</dbReference>
<feature type="compositionally biased region" description="Basic and acidic residues" evidence="1">
    <location>
        <begin position="197"/>
        <end position="209"/>
    </location>
</feature>
<accession>A0AAD4ID69</accession>
<feature type="region of interest" description="Disordered" evidence="1">
    <location>
        <begin position="87"/>
        <end position="123"/>
    </location>
</feature>